<evidence type="ECO:0000313" key="3">
    <source>
        <dbReference type="Proteomes" id="UP000288168"/>
    </source>
</evidence>
<proteinExistence type="predicted"/>
<dbReference type="OrthoDB" id="6161812at2759"/>
<dbReference type="InterPro" id="IPR027417">
    <property type="entry name" value="P-loop_NTPase"/>
</dbReference>
<dbReference type="Proteomes" id="UP000288168">
    <property type="component" value="Unassembled WGS sequence"/>
</dbReference>
<organism evidence="2 3">
    <name type="scientific">Fusarium duplospermum</name>
    <dbReference type="NCBI Taxonomy" id="1325734"/>
    <lineage>
        <taxon>Eukaryota</taxon>
        <taxon>Fungi</taxon>
        <taxon>Dikarya</taxon>
        <taxon>Ascomycota</taxon>
        <taxon>Pezizomycotina</taxon>
        <taxon>Sordariomycetes</taxon>
        <taxon>Hypocreomycetidae</taxon>
        <taxon>Hypocreales</taxon>
        <taxon>Nectriaceae</taxon>
        <taxon>Fusarium</taxon>
        <taxon>Fusarium solani species complex</taxon>
    </lineage>
</organism>
<comment type="caution">
    <text evidence="2">The sequence shown here is derived from an EMBL/GenBank/DDBJ whole genome shotgun (WGS) entry which is preliminary data.</text>
</comment>
<reference evidence="2 3" key="1">
    <citation type="submission" date="2017-06" db="EMBL/GenBank/DDBJ databases">
        <title>Comparative genomic analysis of Ambrosia Fusariam Clade fungi.</title>
        <authorList>
            <person name="Stajich J.E."/>
            <person name="Carrillo J."/>
            <person name="Kijimoto T."/>
            <person name="Eskalen A."/>
            <person name="O'Donnell K."/>
            <person name="Kasson M."/>
        </authorList>
    </citation>
    <scope>NUCLEOTIDE SEQUENCE [LARGE SCALE GENOMIC DNA]</scope>
    <source>
        <strain evidence="2 3">NRRL62584</strain>
    </source>
</reference>
<feature type="region of interest" description="Disordered" evidence="1">
    <location>
        <begin position="36"/>
        <end position="58"/>
    </location>
</feature>
<evidence type="ECO:0000313" key="2">
    <source>
        <dbReference type="EMBL" id="RSL50324.1"/>
    </source>
</evidence>
<dbReference type="EMBL" id="NKCI01000165">
    <property type="protein sequence ID" value="RSL50324.1"/>
    <property type="molecule type" value="Genomic_DNA"/>
</dbReference>
<dbReference type="Gene3D" id="3.40.50.300">
    <property type="entry name" value="P-loop containing nucleotide triphosphate hydrolases"/>
    <property type="match status" value="1"/>
</dbReference>
<dbReference type="AlphaFoldDB" id="A0A428PBB0"/>
<keyword evidence="3" id="KW-1185">Reference proteome</keyword>
<accession>A0A428PBB0</accession>
<evidence type="ECO:0008006" key="4">
    <source>
        <dbReference type="Google" id="ProtNLM"/>
    </source>
</evidence>
<feature type="compositionally biased region" description="Low complexity" evidence="1">
    <location>
        <begin position="43"/>
        <end position="56"/>
    </location>
</feature>
<sequence>MLAPTSQKTTATLPRNDEFFGQASRLKEIQAALGPLATSPAKSRQQGGQPPSRQRSCCLHGIGGSGKMSIVLEYIYRHQNCFNHFFWANSEHAAELPASTQESIIITTQAAEIQYMTTSSINLQGLSSDQEGVDMLIKKAAREDVKAVIDLIREIPLAITHTARVINQTGCSLKEFITTIEERRQRHNMVG</sequence>
<protein>
    <recommendedName>
        <fullName evidence="4">NB-ARC domain-containing protein</fullName>
    </recommendedName>
</protein>
<evidence type="ECO:0000256" key="1">
    <source>
        <dbReference type="SAM" id="MobiDB-lite"/>
    </source>
</evidence>
<dbReference type="SUPFAM" id="SSF52540">
    <property type="entry name" value="P-loop containing nucleoside triphosphate hydrolases"/>
    <property type="match status" value="1"/>
</dbReference>
<gene>
    <name evidence="2" type="ORF">CEP54_011978</name>
</gene>
<name>A0A428PBB0_9HYPO</name>